<name>A0ACC2EY05_DIPCM</name>
<keyword evidence="2" id="KW-1185">Reference proteome</keyword>
<protein>
    <submittedName>
        <fullName evidence="1">Uncharacterized protein</fullName>
    </submittedName>
</protein>
<dbReference type="EMBL" id="CM055092">
    <property type="protein sequence ID" value="KAJ7571297.1"/>
    <property type="molecule type" value="Genomic_DNA"/>
</dbReference>
<reference evidence="2" key="1">
    <citation type="journal article" date="2024" name="Proc. Natl. Acad. Sci. U.S.A.">
        <title>Extraordinary preservation of gene collinearity over three hundred million years revealed in homosporous lycophytes.</title>
        <authorList>
            <person name="Li C."/>
            <person name="Wickell D."/>
            <person name="Kuo L.Y."/>
            <person name="Chen X."/>
            <person name="Nie B."/>
            <person name="Liao X."/>
            <person name="Peng D."/>
            <person name="Ji J."/>
            <person name="Jenkins J."/>
            <person name="Williams M."/>
            <person name="Shu S."/>
            <person name="Plott C."/>
            <person name="Barry K."/>
            <person name="Rajasekar S."/>
            <person name="Grimwood J."/>
            <person name="Han X."/>
            <person name="Sun S."/>
            <person name="Hou Z."/>
            <person name="He W."/>
            <person name="Dai G."/>
            <person name="Sun C."/>
            <person name="Schmutz J."/>
            <person name="Leebens-Mack J.H."/>
            <person name="Li F.W."/>
            <person name="Wang L."/>
        </authorList>
    </citation>
    <scope>NUCLEOTIDE SEQUENCE [LARGE SCALE GENOMIC DNA]</scope>
    <source>
        <strain evidence="2">cv. PW_Plant_1</strain>
    </source>
</reference>
<evidence type="ECO:0000313" key="1">
    <source>
        <dbReference type="EMBL" id="KAJ7571297.1"/>
    </source>
</evidence>
<organism evidence="1 2">
    <name type="scientific">Diphasiastrum complanatum</name>
    <name type="common">Issler's clubmoss</name>
    <name type="synonym">Lycopodium complanatum</name>
    <dbReference type="NCBI Taxonomy" id="34168"/>
    <lineage>
        <taxon>Eukaryota</taxon>
        <taxon>Viridiplantae</taxon>
        <taxon>Streptophyta</taxon>
        <taxon>Embryophyta</taxon>
        <taxon>Tracheophyta</taxon>
        <taxon>Lycopodiopsida</taxon>
        <taxon>Lycopodiales</taxon>
        <taxon>Lycopodiaceae</taxon>
        <taxon>Lycopodioideae</taxon>
        <taxon>Diphasiastrum</taxon>
    </lineage>
</organism>
<dbReference type="Proteomes" id="UP001162992">
    <property type="component" value="Chromosome 1"/>
</dbReference>
<accession>A0ACC2EY05</accession>
<evidence type="ECO:0000313" key="2">
    <source>
        <dbReference type="Proteomes" id="UP001162992"/>
    </source>
</evidence>
<gene>
    <name evidence="1" type="ORF">O6H91_01G158400</name>
</gene>
<sequence>MLTKSAVAREIRLKKNWQDLYRKRAKELLSGSKRVETPSFTVRIVGRAGVGKGSLVNHLLLSHSATVSHNISGNDEVEKVYHISGLRVLDIPGYDGKHANAAQHGGKDGKLSLEQFAKAYNLFENETSAVIFVVNNRITPQDKDLMSMAVDARKFFCVVRTYADNIARIRDQQHQEKRLNEMEESIRYAFFSCGVKGGLGTSIRSFADVIQSDQVFVGLSHFMRNKQEYRCR</sequence>
<proteinExistence type="predicted"/>
<comment type="caution">
    <text evidence="1">The sequence shown here is derived from an EMBL/GenBank/DDBJ whole genome shotgun (WGS) entry which is preliminary data.</text>
</comment>